<reference evidence="8" key="1">
    <citation type="submission" date="2013-05" db="EMBL/GenBank/DDBJ databases">
        <title>The Genome sequence of Mucor circinelloides f. circinelloides 1006PhL.</title>
        <authorList>
            <consortium name="The Broad Institute Genomics Platform"/>
            <person name="Cuomo C."/>
            <person name="Earl A."/>
            <person name="Findley K."/>
            <person name="Lee S.C."/>
            <person name="Walker B."/>
            <person name="Young S."/>
            <person name="Zeng Q."/>
            <person name="Gargeya S."/>
            <person name="Fitzgerald M."/>
            <person name="Haas B."/>
            <person name="Abouelleil A."/>
            <person name="Allen A.W."/>
            <person name="Alvarado L."/>
            <person name="Arachchi H.M."/>
            <person name="Berlin A.M."/>
            <person name="Chapman S.B."/>
            <person name="Gainer-Dewar J."/>
            <person name="Goldberg J."/>
            <person name="Griggs A."/>
            <person name="Gujja S."/>
            <person name="Hansen M."/>
            <person name="Howarth C."/>
            <person name="Imamovic A."/>
            <person name="Ireland A."/>
            <person name="Larimer J."/>
            <person name="McCowan C."/>
            <person name="Murphy C."/>
            <person name="Pearson M."/>
            <person name="Poon T.W."/>
            <person name="Priest M."/>
            <person name="Roberts A."/>
            <person name="Saif S."/>
            <person name="Shea T."/>
            <person name="Sisk P."/>
            <person name="Sykes S."/>
            <person name="Wortman J."/>
            <person name="Nusbaum C."/>
            <person name="Birren B."/>
        </authorList>
    </citation>
    <scope>NUCLEOTIDE SEQUENCE [LARGE SCALE GENOMIC DNA]</scope>
    <source>
        <strain evidence="8">1006PhL</strain>
    </source>
</reference>
<protein>
    <recommendedName>
        <fullName evidence="9">Amino acid permease/ SLC12A domain-containing protein</fullName>
    </recommendedName>
</protein>
<evidence type="ECO:0000256" key="5">
    <source>
        <dbReference type="ARBA" id="ARBA00023136"/>
    </source>
</evidence>
<evidence type="ECO:0000256" key="4">
    <source>
        <dbReference type="ARBA" id="ARBA00022989"/>
    </source>
</evidence>
<dbReference type="GO" id="GO:0016020">
    <property type="term" value="C:membrane"/>
    <property type="evidence" value="ECO:0007669"/>
    <property type="project" value="UniProtKB-SubCell"/>
</dbReference>
<keyword evidence="8" id="KW-1185">Reference proteome</keyword>
<comment type="subcellular location">
    <subcellularLocation>
        <location evidence="1">Membrane</location>
        <topology evidence="1">Multi-pass membrane protein</topology>
    </subcellularLocation>
</comment>
<evidence type="ECO:0008006" key="9">
    <source>
        <dbReference type="Google" id="ProtNLM"/>
    </source>
</evidence>
<keyword evidence="5 6" id="KW-0472">Membrane</keyword>
<dbReference type="VEuPathDB" id="FungiDB:HMPREF1544_03106"/>
<dbReference type="InterPro" id="IPR002293">
    <property type="entry name" value="AA/rel_permease1"/>
</dbReference>
<dbReference type="GO" id="GO:0022857">
    <property type="term" value="F:transmembrane transporter activity"/>
    <property type="evidence" value="ECO:0007669"/>
    <property type="project" value="InterPro"/>
</dbReference>
<feature type="transmembrane region" description="Helical" evidence="6">
    <location>
        <begin position="200"/>
        <end position="220"/>
    </location>
</feature>
<evidence type="ECO:0000256" key="2">
    <source>
        <dbReference type="ARBA" id="ARBA00022448"/>
    </source>
</evidence>
<feature type="transmembrane region" description="Helical" evidence="6">
    <location>
        <begin position="89"/>
        <end position="122"/>
    </location>
</feature>
<keyword evidence="3 6" id="KW-0812">Transmembrane</keyword>
<dbReference type="OMA" id="FISVINW"/>
<gene>
    <name evidence="7" type="ORF">HMPREF1544_03106</name>
</gene>
<dbReference type="Gene3D" id="1.20.1740.10">
    <property type="entry name" value="Amino acid/polyamine transporter I"/>
    <property type="match status" value="1"/>
</dbReference>
<organism evidence="7 8">
    <name type="scientific">Mucor circinelloides f. circinelloides (strain 1006PhL)</name>
    <name type="common">Mucormycosis agent</name>
    <name type="synonym">Calyptromyces circinelloides</name>
    <dbReference type="NCBI Taxonomy" id="1220926"/>
    <lineage>
        <taxon>Eukaryota</taxon>
        <taxon>Fungi</taxon>
        <taxon>Fungi incertae sedis</taxon>
        <taxon>Mucoromycota</taxon>
        <taxon>Mucoromycotina</taxon>
        <taxon>Mucoromycetes</taxon>
        <taxon>Mucorales</taxon>
        <taxon>Mucorineae</taxon>
        <taxon>Mucoraceae</taxon>
        <taxon>Mucor</taxon>
    </lineage>
</organism>
<evidence type="ECO:0000256" key="1">
    <source>
        <dbReference type="ARBA" id="ARBA00004141"/>
    </source>
</evidence>
<keyword evidence="2" id="KW-0813">Transport</keyword>
<dbReference type="AlphaFoldDB" id="S2KCT1"/>
<evidence type="ECO:0000313" key="8">
    <source>
        <dbReference type="Proteomes" id="UP000014254"/>
    </source>
</evidence>
<dbReference type="Pfam" id="PF13520">
    <property type="entry name" value="AA_permease_2"/>
    <property type="match status" value="1"/>
</dbReference>
<evidence type="ECO:0000256" key="6">
    <source>
        <dbReference type="SAM" id="Phobius"/>
    </source>
</evidence>
<dbReference type="InParanoid" id="S2KCT1"/>
<evidence type="ECO:0000256" key="3">
    <source>
        <dbReference type="ARBA" id="ARBA00022692"/>
    </source>
</evidence>
<dbReference type="STRING" id="1220926.S2KCT1"/>
<dbReference type="Proteomes" id="UP000014254">
    <property type="component" value="Unassembled WGS sequence"/>
</dbReference>
<feature type="transmembrane region" description="Helical" evidence="6">
    <location>
        <begin position="143"/>
        <end position="169"/>
    </location>
</feature>
<dbReference type="PANTHER" id="PTHR45649">
    <property type="entry name" value="AMINO-ACID PERMEASE BAT1"/>
    <property type="match status" value="1"/>
</dbReference>
<name>S2KCT1_MUCC1</name>
<evidence type="ECO:0000313" key="7">
    <source>
        <dbReference type="EMBL" id="EPB90130.1"/>
    </source>
</evidence>
<dbReference type="eggNOG" id="KOG1289">
    <property type="taxonomic scope" value="Eukaryota"/>
</dbReference>
<accession>S2KCT1</accession>
<dbReference type="OrthoDB" id="10054429at2759"/>
<sequence length="265" mass="29683">MVEHDTAIIENSTHIKSEKDGQLDIQHVESSNLDYDAQRLHDLGYKQEFKREISLLVQSGFSSATMAVLPNWMVGFGGSMVAGGPSSLFWGWIVVVPFVLCIAFSMAEVISAYPLAGGIYSWSFLLSNKKWGPCKYMYSIDCYVYIMCIKLSCTVMAWISGYIYCIGLVTANMTLAWSSVDFIFGIANVLNVAQITSQGAYVGLYCGIFVLATFCNWFGMKFKPIQVTQCCDSRTQANVSCTRRQVIQYYIILVFAQSTMIEQRL</sequence>
<proteinExistence type="predicted"/>
<keyword evidence="4 6" id="KW-1133">Transmembrane helix</keyword>
<feature type="transmembrane region" description="Helical" evidence="6">
    <location>
        <begin position="55"/>
        <end position="77"/>
    </location>
</feature>
<dbReference type="PANTHER" id="PTHR45649:SF26">
    <property type="entry name" value="OS04G0435100 PROTEIN"/>
    <property type="match status" value="1"/>
</dbReference>
<dbReference type="EMBL" id="KE123925">
    <property type="protein sequence ID" value="EPB90130.1"/>
    <property type="molecule type" value="Genomic_DNA"/>
</dbReference>